<feature type="compositionally biased region" description="Basic and acidic residues" evidence="3">
    <location>
        <begin position="304"/>
        <end position="320"/>
    </location>
</feature>
<evidence type="ECO:0000313" key="5">
    <source>
        <dbReference type="EMBL" id="KAK3094693.1"/>
    </source>
</evidence>
<dbReference type="SUPFAM" id="SSF54160">
    <property type="entry name" value="Chromo domain-like"/>
    <property type="match status" value="5"/>
</dbReference>
<dbReference type="InterPro" id="IPR000953">
    <property type="entry name" value="Chromo/chromo_shadow_dom"/>
</dbReference>
<reference evidence="5" key="1">
    <citation type="submission" date="2019-08" db="EMBL/GenBank/DDBJ databases">
        <title>The improved chromosome-level genome for the pearl oyster Pinctada fucata martensii using PacBio sequencing and Hi-C.</title>
        <authorList>
            <person name="Zheng Z."/>
        </authorList>
    </citation>
    <scope>NUCLEOTIDE SEQUENCE</scope>
    <source>
        <strain evidence="5">ZZ-2019</strain>
        <tissue evidence="5">Adductor muscle</tissue>
    </source>
</reference>
<dbReference type="CDD" id="cd00024">
    <property type="entry name" value="CD_CSD"/>
    <property type="match status" value="1"/>
</dbReference>
<feature type="region of interest" description="Disordered" evidence="3">
    <location>
        <begin position="369"/>
        <end position="390"/>
    </location>
</feature>
<feature type="compositionally biased region" description="Low complexity" evidence="3">
    <location>
        <begin position="191"/>
        <end position="202"/>
    </location>
</feature>
<feature type="domain" description="Chromo" evidence="4">
    <location>
        <begin position="125"/>
        <end position="183"/>
    </location>
</feature>
<feature type="domain" description="Chromo" evidence="4">
    <location>
        <begin position="315"/>
        <end position="373"/>
    </location>
</feature>
<dbReference type="PANTHER" id="PTHR22812">
    <property type="entry name" value="CHROMOBOX PROTEIN"/>
    <property type="match status" value="1"/>
</dbReference>
<dbReference type="PROSITE" id="PS00598">
    <property type="entry name" value="CHROMO_1"/>
    <property type="match status" value="2"/>
</dbReference>
<evidence type="ECO:0000256" key="2">
    <source>
        <dbReference type="ARBA" id="ARBA00023242"/>
    </source>
</evidence>
<evidence type="ECO:0000313" key="6">
    <source>
        <dbReference type="Proteomes" id="UP001186944"/>
    </source>
</evidence>
<name>A0AA88XZ93_PINIB</name>
<dbReference type="InterPro" id="IPR016197">
    <property type="entry name" value="Chromo-like_dom_sf"/>
</dbReference>
<feature type="compositionally biased region" description="Basic residues" evidence="3">
    <location>
        <begin position="72"/>
        <end position="83"/>
    </location>
</feature>
<comment type="subcellular location">
    <subcellularLocation>
        <location evidence="1">Nucleus</location>
    </subcellularLocation>
</comment>
<feature type="compositionally biased region" description="Low complexity" evidence="3">
    <location>
        <begin position="292"/>
        <end position="303"/>
    </location>
</feature>
<feature type="domain" description="Chromo" evidence="4">
    <location>
        <begin position="392"/>
        <end position="450"/>
    </location>
</feature>
<proteinExistence type="predicted"/>
<dbReference type="PRINTS" id="PR00504">
    <property type="entry name" value="CHROMODOMAIN"/>
</dbReference>
<dbReference type="InterPro" id="IPR017984">
    <property type="entry name" value="Chromo_dom_subgr"/>
</dbReference>
<dbReference type="InterPro" id="IPR023779">
    <property type="entry name" value="Chromodomain_CS"/>
</dbReference>
<dbReference type="AlphaFoldDB" id="A0AA88XZ93"/>
<dbReference type="Gene3D" id="2.40.50.40">
    <property type="match status" value="5"/>
</dbReference>
<dbReference type="GO" id="GO:0005634">
    <property type="term" value="C:nucleus"/>
    <property type="evidence" value="ECO:0007669"/>
    <property type="project" value="UniProtKB-SubCell"/>
</dbReference>
<accession>A0AA88XZ93</accession>
<keyword evidence="6" id="KW-1185">Reference proteome</keyword>
<sequence>MAGLGGADILLDENHVDFRAIFRPEKVIDVRLKEDRKEYLIKWKGRPESEGTWYYENNLNCPVMIKRFEARRRKSNSTAKKRKAADDKSIDSEQSDKSSSKNGEKSSGMDGSDGEDTEESSNEKFSVSKILDMRTIEGKTEYYLKWKNFPDTENSWEPAENIDSPELLEEFLKTRAANHGPKKKKKPNKESNTSVTNGSVSSPEQEKYVVEKILDNRVKNGKTEYLIKWKNYHESENTWEPEENIEAVELLARYKKKVHSATKAERFSKLKKKLEQIKSRSPDREEKKEKSPTPTTEKSPAAEPKLHPSSHPEKFVVERVLEEREKDGRKEYFLKWRGYPHSDNTWEPAENVDCPDLIRIFYSEKKRKEKSEGKNSSKSASKAGIESEEPDLTPERILGLRLYEGRKEYYVKWKNFPESDNTWEIADTLDCPDLVAKFIKDMISDNNNILQKVLQINNSVKKSNAVQKTSSLGSPDKLDLSA</sequence>
<feature type="region of interest" description="Disordered" evidence="3">
    <location>
        <begin position="259"/>
        <end position="320"/>
    </location>
</feature>
<feature type="compositionally biased region" description="Basic and acidic residues" evidence="3">
    <location>
        <begin position="262"/>
        <end position="291"/>
    </location>
</feature>
<protein>
    <recommendedName>
        <fullName evidence="4">Chromo domain-containing protein</fullName>
    </recommendedName>
</protein>
<feature type="region of interest" description="Disordered" evidence="3">
    <location>
        <begin position="167"/>
        <end position="206"/>
    </location>
</feature>
<comment type="caution">
    <text evidence="5">The sequence shown here is derived from an EMBL/GenBank/DDBJ whole genome shotgun (WGS) entry which is preliminary data.</text>
</comment>
<dbReference type="InterPro" id="IPR051219">
    <property type="entry name" value="Heterochromatin_chromo-domain"/>
</dbReference>
<feature type="domain" description="Chromo" evidence="4">
    <location>
        <begin position="208"/>
        <end position="266"/>
    </location>
</feature>
<feature type="domain" description="Chromo" evidence="4">
    <location>
        <begin position="22"/>
        <end position="80"/>
    </location>
</feature>
<organism evidence="5 6">
    <name type="scientific">Pinctada imbricata</name>
    <name type="common">Atlantic pearl-oyster</name>
    <name type="synonym">Pinctada martensii</name>
    <dbReference type="NCBI Taxonomy" id="66713"/>
    <lineage>
        <taxon>Eukaryota</taxon>
        <taxon>Metazoa</taxon>
        <taxon>Spiralia</taxon>
        <taxon>Lophotrochozoa</taxon>
        <taxon>Mollusca</taxon>
        <taxon>Bivalvia</taxon>
        <taxon>Autobranchia</taxon>
        <taxon>Pteriomorphia</taxon>
        <taxon>Pterioida</taxon>
        <taxon>Pterioidea</taxon>
        <taxon>Pteriidae</taxon>
        <taxon>Pinctada</taxon>
    </lineage>
</organism>
<evidence type="ECO:0000259" key="4">
    <source>
        <dbReference type="PROSITE" id="PS50013"/>
    </source>
</evidence>
<evidence type="ECO:0000256" key="3">
    <source>
        <dbReference type="SAM" id="MobiDB-lite"/>
    </source>
</evidence>
<gene>
    <name evidence="5" type="ORF">FSP39_004990</name>
</gene>
<dbReference type="PROSITE" id="PS50013">
    <property type="entry name" value="CHROMO_2"/>
    <property type="match status" value="5"/>
</dbReference>
<dbReference type="EMBL" id="VSWD01000008">
    <property type="protein sequence ID" value="KAK3094693.1"/>
    <property type="molecule type" value="Genomic_DNA"/>
</dbReference>
<keyword evidence="2" id="KW-0539">Nucleus</keyword>
<dbReference type="SMART" id="SM00298">
    <property type="entry name" value="CHROMO"/>
    <property type="match status" value="5"/>
</dbReference>
<dbReference type="Proteomes" id="UP001186944">
    <property type="component" value="Unassembled WGS sequence"/>
</dbReference>
<feature type="compositionally biased region" description="Basic and acidic residues" evidence="3">
    <location>
        <begin position="84"/>
        <end position="104"/>
    </location>
</feature>
<dbReference type="Pfam" id="PF00385">
    <property type="entry name" value="Chromo"/>
    <property type="match status" value="5"/>
</dbReference>
<evidence type="ECO:0000256" key="1">
    <source>
        <dbReference type="ARBA" id="ARBA00004123"/>
    </source>
</evidence>
<feature type="region of interest" description="Disordered" evidence="3">
    <location>
        <begin position="72"/>
        <end position="125"/>
    </location>
</feature>
<dbReference type="InterPro" id="IPR023780">
    <property type="entry name" value="Chromo_domain"/>
</dbReference>